<name>A0A9Y2IDX8_9PSEU</name>
<dbReference type="SUPFAM" id="SSF46785">
    <property type="entry name" value="Winged helix' DNA-binding domain"/>
    <property type="match status" value="1"/>
</dbReference>
<evidence type="ECO:0000256" key="1">
    <source>
        <dbReference type="ARBA" id="ARBA00023015"/>
    </source>
</evidence>
<reference evidence="5 6" key="1">
    <citation type="submission" date="2023-06" db="EMBL/GenBank/DDBJ databases">
        <authorList>
            <person name="Oyuntsetseg B."/>
            <person name="Kim S.B."/>
        </authorList>
    </citation>
    <scope>NUCLEOTIDE SEQUENCE [LARGE SCALE GENOMIC DNA]</scope>
    <source>
        <strain evidence="5 6">2-15</strain>
    </source>
</reference>
<gene>
    <name evidence="5" type="ORF">QRX50_41000</name>
</gene>
<dbReference type="SMART" id="SM00866">
    <property type="entry name" value="UTRA"/>
    <property type="match status" value="1"/>
</dbReference>
<dbReference type="InterPro" id="IPR011663">
    <property type="entry name" value="UTRA"/>
</dbReference>
<keyword evidence="2" id="KW-0238">DNA-binding</keyword>
<dbReference type="InterPro" id="IPR000524">
    <property type="entry name" value="Tscrpt_reg_HTH_GntR"/>
</dbReference>
<dbReference type="EMBL" id="CP127294">
    <property type="protein sequence ID" value="WIX77719.1"/>
    <property type="molecule type" value="Genomic_DNA"/>
</dbReference>
<dbReference type="RefSeq" id="WP_285968458.1">
    <property type="nucleotide sequence ID" value="NZ_CP127294.1"/>
</dbReference>
<protein>
    <submittedName>
        <fullName evidence="5">GntR family transcriptional regulator</fullName>
    </submittedName>
</protein>
<sequence>MVTRIHPEPALPADLTAITSDAYRQVKDRLREVITRLGEAGRLRLPSEAELSAALGVSRATLRSALQSLQKEGRIRRLHGHGTFINRHALGLGANLAEAGAFLDLLAEAGHEASVSTADQRVVALEADVATSLEIRAGEQALRIERVFAASGEPAVHSVDHFPAPLLGENPRVLEPAQSTFEFVERHLGPPVCYSVAEVRPVLPPPEVAAALKIPAAQPLLRLRHTHIRADEQPVAVTVAHVNDEYLRFSVIRTYLDE</sequence>
<accession>A0A9Y2IDX8</accession>
<dbReference type="PRINTS" id="PR00035">
    <property type="entry name" value="HTHGNTR"/>
</dbReference>
<dbReference type="Gene3D" id="3.40.1410.10">
    <property type="entry name" value="Chorismate lyase-like"/>
    <property type="match status" value="1"/>
</dbReference>
<dbReference type="KEGG" id="acab:QRX50_41000"/>
<dbReference type="Proteomes" id="UP001236014">
    <property type="component" value="Chromosome"/>
</dbReference>
<dbReference type="SMART" id="SM00345">
    <property type="entry name" value="HTH_GNTR"/>
    <property type="match status" value="1"/>
</dbReference>
<keyword evidence="3" id="KW-0804">Transcription</keyword>
<evidence type="ECO:0000259" key="4">
    <source>
        <dbReference type="PROSITE" id="PS50949"/>
    </source>
</evidence>
<organism evidence="5 6">
    <name type="scientific">Amycolatopsis carbonis</name>
    <dbReference type="NCBI Taxonomy" id="715471"/>
    <lineage>
        <taxon>Bacteria</taxon>
        <taxon>Bacillati</taxon>
        <taxon>Actinomycetota</taxon>
        <taxon>Actinomycetes</taxon>
        <taxon>Pseudonocardiales</taxon>
        <taxon>Pseudonocardiaceae</taxon>
        <taxon>Amycolatopsis</taxon>
    </lineage>
</organism>
<dbReference type="InterPro" id="IPR036390">
    <property type="entry name" value="WH_DNA-bd_sf"/>
</dbReference>
<dbReference type="CDD" id="cd07377">
    <property type="entry name" value="WHTH_GntR"/>
    <property type="match status" value="1"/>
</dbReference>
<dbReference type="GO" id="GO:0003677">
    <property type="term" value="F:DNA binding"/>
    <property type="evidence" value="ECO:0007669"/>
    <property type="project" value="UniProtKB-KW"/>
</dbReference>
<evidence type="ECO:0000256" key="3">
    <source>
        <dbReference type="ARBA" id="ARBA00023163"/>
    </source>
</evidence>
<dbReference type="GO" id="GO:0003700">
    <property type="term" value="F:DNA-binding transcription factor activity"/>
    <property type="evidence" value="ECO:0007669"/>
    <property type="project" value="InterPro"/>
</dbReference>
<dbReference type="PANTHER" id="PTHR44846:SF17">
    <property type="entry name" value="GNTR-FAMILY TRANSCRIPTIONAL REGULATOR"/>
    <property type="match status" value="1"/>
</dbReference>
<dbReference type="InterPro" id="IPR036388">
    <property type="entry name" value="WH-like_DNA-bd_sf"/>
</dbReference>
<dbReference type="Gene3D" id="1.10.10.10">
    <property type="entry name" value="Winged helix-like DNA-binding domain superfamily/Winged helix DNA-binding domain"/>
    <property type="match status" value="1"/>
</dbReference>
<keyword evidence="1" id="KW-0805">Transcription regulation</keyword>
<dbReference type="SUPFAM" id="SSF64288">
    <property type="entry name" value="Chorismate lyase-like"/>
    <property type="match status" value="1"/>
</dbReference>
<dbReference type="Pfam" id="PF00392">
    <property type="entry name" value="GntR"/>
    <property type="match status" value="1"/>
</dbReference>
<keyword evidence="6" id="KW-1185">Reference proteome</keyword>
<evidence type="ECO:0000313" key="6">
    <source>
        <dbReference type="Proteomes" id="UP001236014"/>
    </source>
</evidence>
<dbReference type="AlphaFoldDB" id="A0A9Y2IDX8"/>
<dbReference type="PANTHER" id="PTHR44846">
    <property type="entry name" value="MANNOSYL-D-GLYCERATE TRANSPORT/METABOLISM SYSTEM REPRESSOR MNGR-RELATED"/>
    <property type="match status" value="1"/>
</dbReference>
<dbReference type="InterPro" id="IPR050679">
    <property type="entry name" value="Bact_HTH_transcr_reg"/>
</dbReference>
<evidence type="ECO:0000313" key="5">
    <source>
        <dbReference type="EMBL" id="WIX77719.1"/>
    </source>
</evidence>
<dbReference type="PROSITE" id="PS50949">
    <property type="entry name" value="HTH_GNTR"/>
    <property type="match status" value="1"/>
</dbReference>
<dbReference type="InterPro" id="IPR028978">
    <property type="entry name" value="Chorismate_lyase_/UTRA_dom_sf"/>
</dbReference>
<dbReference type="Pfam" id="PF07702">
    <property type="entry name" value="UTRA"/>
    <property type="match status" value="1"/>
</dbReference>
<feature type="domain" description="HTH gntR-type" evidence="4">
    <location>
        <begin position="20"/>
        <end position="88"/>
    </location>
</feature>
<evidence type="ECO:0000256" key="2">
    <source>
        <dbReference type="ARBA" id="ARBA00023125"/>
    </source>
</evidence>
<dbReference type="GO" id="GO:0045892">
    <property type="term" value="P:negative regulation of DNA-templated transcription"/>
    <property type="evidence" value="ECO:0007669"/>
    <property type="project" value="TreeGrafter"/>
</dbReference>
<proteinExistence type="predicted"/>